<evidence type="ECO:0000256" key="5">
    <source>
        <dbReference type="ARBA" id="ARBA00022949"/>
    </source>
</evidence>
<keyword evidence="7 8" id="KW-0472">Membrane</keyword>
<comment type="similarity">
    <text evidence="1 8">Belongs to the claudin family.</text>
</comment>
<dbReference type="GO" id="GO:0005886">
    <property type="term" value="C:plasma membrane"/>
    <property type="evidence" value="ECO:0007669"/>
    <property type="project" value="UniProtKB-SubCell"/>
</dbReference>
<name>A0A3Q3S410_9TELE</name>
<dbReference type="Ensembl" id="ENSMAMT00000017318.2">
    <property type="protein sequence ID" value="ENSMAMP00000016865.2"/>
    <property type="gene ID" value="ENSMAMG00000011419.2"/>
</dbReference>
<reference evidence="9" key="1">
    <citation type="submission" date="2025-08" db="UniProtKB">
        <authorList>
            <consortium name="Ensembl"/>
        </authorList>
    </citation>
    <scope>IDENTIFICATION</scope>
</reference>
<evidence type="ECO:0000256" key="8">
    <source>
        <dbReference type="RuleBase" id="RU060637"/>
    </source>
</evidence>
<protein>
    <recommendedName>
        <fullName evidence="8">Claudin</fullName>
    </recommendedName>
</protein>
<dbReference type="FunFam" id="1.20.140.150:FF:000001">
    <property type="entry name" value="Claudin"/>
    <property type="match status" value="1"/>
</dbReference>
<comment type="subcellular location">
    <subcellularLocation>
        <location evidence="8">Cell junction</location>
        <location evidence="8">Tight junction</location>
    </subcellularLocation>
    <subcellularLocation>
        <location evidence="8">Cell membrane</location>
        <topology evidence="8">Multi-pass membrane protein</topology>
    </subcellularLocation>
</comment>
<organism evidence="9 10">
    <name type="scientific">Mastacembelus armatus</name>
    <name type="common">zig-zag eel</name>
    <dbReference type="NCBI Taxonomy" id="205130"/>
    <lineage>
        <taxon>Eukaryota</taxon>
        <taxon>Metazoa</taxon>
        <taxon>Chordata</taxon>
        <taxon>Craniata</taxon>
        <taxon>Vertebrata</taxon>
        <taxon>Euteleostomi</taxon>
        <taxon>Actinopterygii</taxon>
        <taxon>Neopterygii</taxon>
        <taxon>Teleostei</taxon>
        <taxon>Neoteleostei</taxon>
        <taxon>Acanthomorphata</taxon>
        <taxon>Anabantaria</taxon>
        <taxon>Synbranchiformes</taxon>
        <taxon>Mastacembelidae</taxon>
        <taxon>Mastacembelus</taxon>
    </lineage>
</organism>
<dbReference type="Pfam" id="PF00822">
    <property type="entry name" value="PMP22_Claudin"/>
    <property type="match status" value="1"/>
</dbReference>
<accession>A0A3Q3S410</accession>
<dbReference type="InterPro" id="IPR017974">
    <property type="entry name" value="Claudin_CS"/>
</dbReference>
<dbReference type="Gene3D" id="1.20.140.150">
    <property type="match status" value="1"/>
</dbReference>
<evidence type="ECO:0000256" key="7">
    <source>
        <dbReference type="ARBA" id="ARBA00023136"/>
    </source>
</evidence>
<comment type="function">
    <text evidence="8">Claudins function as major constituents of the tight junction complexes that regulate the permeability of epithelia.</text>
</comment>
<dbReference type="STRING" id="205130.ENSMAMP00000016865"/>
<evidence type="ECO:0000256" key="4">
    <source>
        <dbReference type="ARBA" id="ARBA00022692"/>
    </source>
</evidence>
<reference evidence="9" key="2">
    <citation type="submission" date="2025-09" db="UniProtKB">
        <authorList>
            <consortium name="Ensembl"/>
        </authorList>
    </citation>
    <scope>IDENTIFICATION</scope>
</reference>
<evidence type="ECO:0000256" key="6">
    <source>
        <dbReference type="ARBA" id="ARBA00022989"/>
    </source>
</evidence>
<dbReference type="PANTHER" id="PTHR12002">
    <property type="entry name" value="CLAUDIN"/>
    <property type="match status" value="1"/>
</dbReference>
<keyword evidence="3 8" id="KW-1003">Cell membrane</keyword>
<feature type="transmembrane region" description="Helical" evidence="8">
    <location>
        <begin position="80"/>
        <end position="98"/>
    </location>
</feature>
<dbReference type="PRINTS" id="PR01077">
    <property type="entry name" value="CLAUDIN"/>
</dbReference>
<dbReference type="AlphaFoldDB" id="A0A3Q3S410"/>
<dbReference type="InterPro" id="IPR006187">
    <property type="entry name" value="Claudin"/>
</dbReference>
<keyword evidence="2 8" id="KW-0796">Tight junction</keyword>
<keyword evidence="10" id="KW-1185">Reference proteome</keyword>
<evidence type="ECO:0000256" key="3">
    <source>
        <dbReference type="ARBA" id="ARBA00022475"/>
    </source>
</evidence>
<evidence type="ECO:0000313" key="9">
    <source>
        <dbReference type="Ensembl" id="ENSMAMP00000016865.2"/>
    </source>
</evidence>
<dbReference type="GO" id="GO:0005923">
    <property type="term" value="C:bicellular tight junction"/>
    <property type="evidence" value="ECO:0007669"/>
    <property type="project" value="UniProtKB-SubCell"/>
</dbReference>
<proteinExistence type="inferred from homology"/>
<dbReference type="InParanoid" id="A0A3Q3S410"/>
<evidence type="ECO:0000256" key="2">
    <source>
        <dbReference type="ARBA" id="ARBA00022427"/>
    </source>
</evidence>
<dbReference type="Proteomes" id="UP000261640">
    <property type="component" value="Unplaced"/>
</dbReference>
<dbReference type="InterPro" id="IPR004031">
    <property type="entry name" value="PMP22/EMP/MP20/Claudin"/>
</dbReference>
<sequence length="231" mass="25504">NASYPAAITASLVLGFIGLSGTIAATAMPMWRVSAFIGANLIVMEELWEGLWMNCYRQINIRIQCKVYDSLLILSPELQAARGLMCVSIVLVLISMLITICGTQKSNCCGDNTKEKNIILAIGGVMYLLSCLTTLIPVSWVGHTVIRNFYNPEVVDSEKKELGAALFVGWGTAAILLITGIILLYSCNKRMSKEKQPSIDMHLMADRDVQKEGSVYLERTPSSLHKHQEYV</sequence>
<comment type="caution">
    <text evidence="8">Lacks conserved residue(s) required for the propagation of feature annotation.</text>
</comment>
<feature type="transmembrane region" description="Helical" evidence="8">
    <location>
        <begin position="118"/>
        <end position="142"/>
    </location>
</feature>
<dbReference type="GeneTree" id="ENSGT00940000164824"/>
<keyword evidence="4 8" id="KW-0812">Transmembrane</keyword>
<feature type="transmembrane region" description="Helical" evidence="8">
    <location>
        <begin position="162"/>
        <end position="185"/>
    </location>
</feature>
<evidence type="ECO:0000313" key="10">
    <source>
        <dbReference type="Proteomes" id="UP000261640"/>
    </source>
</evidence>
<dbReference type="GO" id="GO:0005198">
    <property type="term" value="F:structural molecule activity"/>
    <property type="evidence" value="ECO:0007669"/>
    <property type="project" value="InterPro"/>
</dbReference>
<keyword evidence="5 8" id="KW-0965">Cell junction</keyword>
<dbReference type="PROSITE" id="PS01346">
    <property type="entry name" value="CLAUDIN"/>
    <property type="match status" value="1"/>
</dbReference>
<keyword evidence="6 8" id="KW-1133">Transmembrane helix</keyword>
<evidence type="ECO:0000256" key="1">
    <source>
        <dbReference type="ARBA" id="ARBA00008295"/>
    </source>
</evidence>